<evidence type="ECO:0000256" key="4">
    <source>
        <dbReference type="SAM" id="MobiDB-lite"/>
    </source>
</evidence>
<dbReference type="InterPro" id="IPR001138">
    <property type="entry name" value="Zn2Cys6_DnaBD"/>
</dbReference>
<keyword evidence="3" id="KW-0539">Nucleus</keyword>
<feature type="region of interest" description="Disordered" evidence="4">
    <location>
        <begin position="53"/>
        <end position="91"/>
    </location>
</feature>
<name>A0A9P4IQ78_9PEZI</name>
<dbReference type="Pfam" id="PF04082">
    <property type="entry name" value="Fungal_trans"/>
    <property type="match status" value="1"/>
</dbReference>
<dbReference type="PANTHER" id="PTHR31001:SF40">
    <property type="entry name" value="ZN(II)2CYS6 TRANSCRIPTION FACTOR (EUROFUNG)"/>
    <property type="match status" value="1"/>
</dbReference>
<feature type="compositionally biased region" description="Polar residues" evidence="4">
    <location>
        <begin position="54"/>
        <end position="63"/>
    </location>
</feature>
<dbReference type="PANTHER" id="PTHR31001">
    <property type="entry name" value="UNCHARACTERIZED TRANSCRIPTIONAL REGULATORY PROTEIN"/>
    <property type="match status" value="1"/>
</dbReference>
<dbReference type="Pfam" id="PF00172">
    <property type="entry name" value="Zn_clus"/>
    <property type="match status" value="1"/>
</dbReference>
<dbReference type="CDD" id="cd12148">
    <property type="entry name" value="fungal_TF_MHR"/>
    <property type="match status" value="1"/>
</dbReference>
<organism evidence="6 7">
    <name type="scientific">Rhizodiscina lignyota</name>
    <dbReference type="NCBI Taxonomy" id="1504668"/>
    <lineage>
        <taxon>Eukaryota</taxon>
        <taxon>Fungi</taxon>
        <taxon>Dikarya</taxon>
        <taxon>Ascomycota</taxon>
        <taxon>Pezizomycotina</taxon>
        <taxon>Dothideomycetes</taxon>
        <taxon>Pleosporomycetidae</taxon>
        <taxon>Aulographales</taxon>
        <taxon>Rhizodiscinaceae</taxon>
        <taxon>Rhizodiscina</taxon>
    </lineage>
</organism>
<dbReference type="InterPro" id="IPR007219">
    <property type="entry name" value="XnlR_reg_dom"/>
</dbReference>
<dbReference type="GO" id="GO:0005634">
    <property type="term" value="C:nucleus"/>
    <property type="evidence" value="ECO:0007669"/>
    <property type="project" value="UniProtKB-SubCell"/>
</dbReference>
<dbReference type="SMART" id="SM00066">
    <property type="entry name" value="GAL4"/>
    <property type="match status" value="1"/>
</dbReference>
<sequence>PNYRRNGKLQSCEPCRKSKLRCDHLMPTCGRCLHRKKADQCVYHPAPLTRNKEMLSSQVSRSPNIPKPPTSLSSVSASTSEEKRPSTTSSFRVHRNPGFLGITSYRSIFTENQASLGIDNTDQDPECTIVIGDEKIQKGVEILSLLTHLPAYERFIARWFDISQGILVIEPMVNQWTEALWSFHGDVLVERNTQQMRQLSELVWRNTQRPLRFDGKTTARRWGAMCTGPQLRWEVVGILFALVGLMAATVPQSDPIFNLLKDIGMDRGNLSRSMNDAAEICQNFCNESDVLHDLYLWLVYENFVLTCSIRGDADFLVWKRSGELFNTVLALGLHQEKKADTKIPFFLAEIRKKTFLYAFANDKGLCTFLGRPPRLLSRYCMIQMPLDLSEKQLYSEGAELEAAIASLDESGWNRSGEIRRTTWARVWFINSLVREEILDMSLSLTIDDILPRAEAISQRAKAHYESFPETLKQTVENTERLRRPPLEQLCVLFTRLQHMTNDLLLQRVLIRRAGADTNRLIEIARNIFQEVVNAAVRRDLMRDFQVDYADLLAVHGLRSAAILAVELLKQEHSPGQTSSNAISRSETIQNLSVFVSCLASIDPSDGTYAICEQARKVFKRVLDKILSP</sequence>
<dbReference type="GO" id="GO:0008270">
    <property type="term" value="F:zinc ion binding"/>
    <property type="evidence" value="ECO:0007669"/>
    <property type="project" value="InterPro"/>
</dbReference>
<evidence type="ECO:0000259" key="5">
    <source>
        <dbReference type="PROSITE" id="PS50048"/>
    </source>
</evidence>
<accession>A0A9P4IQ78</accession>
<feature type="non-terminal residue" evidence="6">
    <location>
        <position position="628"/>
    </location>
</feature>
<feature type="domain" description="Zn(2)-C6 fungal-type" evidence="5">
    <location>
        <begin position="11"/>
        <end position="43"/>
    </location>
</feature>
<dbReference type="CDD" id="cd00067">
    <property type="entry name" value="GAL4"/>
    <property type="match status" value="1"/>
</dbReference>
<feature type="non-terminal residue" evidence="6">
    <location>
        <position position="1"/>
    </location>
</feature>
<dbReference type="InterPro" id="IPR036864">
    <property type="entry name" value="Zn2-C6_fun-type_DNA-bd_sf"/>
</dbReference>
<keyword evidence="7" id="KW-1185">Reference proteome</keyword>
<dbReference type="EMBL" id="ML978121">
    <property type="protein sequence ID" value="KAF2104073.1"/>
    <property type="molecule type" value="Genomic_DNA"/>
</dbReference>
<dbReference type="AlphaFoldDB" id="A0A9P4IQ78"/>
<evidence type="ECO:0000313" key="7">
    <source>
        <dbReference type="Proteomes" id="UP000799772"/>
    </source>
</evidence>
<dbReference type="GO" id="GO:0006351">
    <property type="term" value="P:DNA-templated transcription"/>
    <property type="evidence" value="ECO:0007669"/>
    <property type="project" value="InterPro"/>
</dbReference>
<proteinExistence type="predicted"/>
<dbReference type="GO" id="GO:0003677">
    <property type="term" value="F:DNA binding"/>
    <property type="evidence" value="ECO:0007669"/>
    <property type="project" value="InterPro"/>
</dbReference>
<gene>
    <name evidence="6" type="ORF">NA57DRAFT_28355</name>
</gene>
<comment type="caution">
    <text evidence="6">The sequence shown here is derived from an EMBL/GenBank/DDBJ whole genome shotgun (WGS) entry which is preliminary data.</text>
</comment>
<protein>
    <recommendedName>
        <fullName evidence="5">Zn(2)-C6 fungal-type domain-containing protein</fullName>
    </recommendedName>
</protein>
<dbReference type="PROSITE" id="PS50048">
    <property type="entry name" value="ZN2_CY6_FUNGAL_2"/>
    <property type="match status" value="1"/>
</dbReference>
<dbReference type="Proteomes" id="UP000799772">
    <property type="component" value="Unassembled WGS sequence"/>
</dbReference>
<evidence type="ECO:0000256" key="2">
    <source>
        <dbReference type="ARBA" id="ARBA00022723"/>
    </source>
</evidence>
<comment type="subcellular location">
    <subcellularLocation>
        <location evidence="1">Nucleus</location>
    </subcellularLocation>
</comment>
<keyword evidence="2" id="KW-0479">Metal-binding</keyword>
<dbReference type="Gene3D" id="4.10.240.10">
    <property type="entry name" value="Zn(2)-C6 fungal-type DNA-binding domain"/>
    <property type="match status" value="1"/>
</dbReference>
<dbReference type="GO" id="GO:0000981">
    <property type="term" value="F:DNA-binding transcription factor activity, RNA polymerase II-specific"/>
    <property type="evidence" value="ECO:0007669"/>
    <property type="project" value="InterPro"/>
</dbReference>
<evidence type="ECO:0000256" key="3">
    <source>
        <dbReference type="ARBA" id="ARBA00023242"/>
    </source>
</evidence>
<dbReference type="PROSITE" id="PS00463">
    <property type="entry name" value="ZN2_CY6_FUNGAL_1"/>
    <property type="match status" value="1"/>
</dbReference>
<evidence type="ECO:0000256" key="1">
    <source>
        <dbReference type="ARBA" id="ARBA00004123"/>
    </source>
</evidence>
<evidence type="ECO:0000313" key="6">
    <source>
        <dbReference type="EMBL" id="KAF2104073.1"/>
    </source>
</evidence>
<reference evidence="6" key="1">
    <citation type="journal article" date="2020" name="Stud. Mycol.">
        <title>101 Dothideomycetes genomes: a test case for predicting lifestyles and emergence of pathogens.</title>
        <authorList>
            <person name="Haridas S."/>
            <person name="Albert R."/>
            <person name="Binder M."/>
            <person name="Bloem J."/>
            <person name="Labutti K."/>
            <person name="Salamov A."/>
            <person name="Andreopoulos B."/>
            <person name="Baker S."/>
            <person name="Barry K."/>
            <person name="Bills G."/>
            <person name="Bluhm B."/>
            <person name="Cannon C."/>
            <person name="Castanera R."/>
            <person name="Culley D."/>
            <person name="Daum C."/>
            <person name="Ezra D."/>
            <person name="Gonzalez J."/>
            <person name="Henrissat B."/>
            <person name="Kuo A."/>
            <person name="Liang C."/>
            <person name="Lipzen A."/>
            <person name="Lutzoni F."/>
            <person name="Magnuson J."/>
            <person name="Mondo S."/>
            <person name="Nolan M."/>
            <person name="Ohm R."/>
            <person name="Pangilinan J."/>
            <person name="Park H.-J."/>
            <person name="Ramirez L."/>
            <person name="Alfaro M."/>
            <person name="Sun H."/>
            <person name="Tritt A."/>
            <person name="Yoshinaga Y."/>
            <person name="Zwiers L.-H."/>
            <person name="Turgeon B."/>
            <person name="Goodwin S."/>
            <person name="Spatafora J."/>
            <person name="Crous P."/>
            <person name="Grigoriev I."/>
        </authorList>
    </citation>
    <scope>NUCLEOTIDE SEQUENCE</scope>
    <source>
        <strain evidence="6">CBS 133067</strain>
    </source>
</reference>
<dbReference type="SUPFAM" id="SSF57701">
    <property type="entry name" value="Zn2/Cys6 DNA-binding domain"/>
    <property type="match status" value="1"/>
</dbReference>
<dbReference type="OrthoDB" id="4898680at2759"/>
<dbReference type="InterPro" id="IPR050613">
    <property type="entry name" value="Sec_Metabolite_Reg"/>
</dbReference>